<name>A0A7Y9E3Z1_9ACTN</name>
<sequence length="216" mass="23533">MTDPSNHPTTPDGSPSGVVWDLGNVLIDWDPFGAIAAGVGVEEARAFLEAEDFDFHAWNHGPDSGQPWEEAEAQVRRTHPHWAPHALAYRAHFPASLRGEVPGSVALVRELHAAGVPMWGLTNWSDELYHAHAPRLFDFLALLEDVVVSGTEGLAKPDPRIFEVVRARTGRDLGRLVFVDDRAANVEAAVAAGMDGIVFTDATQLRLALRKRGLPV</sequence>
<dbReference type="Gene3D" id="3.40.50.1000">
    <property type="entry name" value="HAD superfamily/HAD-like"/>
    <property type="match status" value="1"/>
</dbReference>
<organism evidence="1 2">
    <name type="scientific">Nocardioides panaciterrulae</name>
    <dbReference type="NCBI Taxonomy" id="661492"/>
    <lineage>
        <taxon>Bacteria</taxon>
        <taxon>Bacillati</taxon>
        <taxon>Actinomycetota</taxon>
        <taxon>Actinomycetes</taxon>
        <taxon>Propionibacteriales</taxon>
        <taxon>Nocardioidaceae</taxon>
        <taxon>Nocardioides</taxon>
    </lineage>
</organism>
<dbReference type="SUPFAM" id="SSF56784">
    <property type="entry name" value="HAD-like"/>
    <property type="match status" value="1"/>
</dbReference>
<reference evidence="1 2" key="1">
    <citation type="submission" date="2020-07" db="EMBL/GenBank/DDBJ databases">
        <title>Sequencing the genomes of 1000 actinobacteria strains.</title>
        <authorList>
            <person name="Klenk H.-P."/>
        </authorList>
    </citation>
    <scope>NUCLEOTIDE SEQUENCE [LARGE SCALE GENOMIC DNA]</scope>
    <source>
        <strain evidence="1 2">DSM 21350</strain>
    </source>
</reference>
<dbReference type="SFLD" id="SFLDG01129">
    <property type="entry name" value="C1.5:_HAD__Beta-PGM__Phosphata"/>
    <property type="match status" value="1"/>
</dbReference>
<keyword evidence="2" id="KW-1185">Reference proteome</keyword>
<dbReference type="EC" id="3.8.1.2" evidence="1"/>
<protein>
    <submittedName>
        <fullName evidence="1">2-haloacid dehalogenase</fullName>
        <ecNumber evidence="1">3.8.1.2</ecNumber>
    </submittedName>
</protein>
<dbReference type="InterPro" id="IPR036412">
    <property type="entry name" value="HAD-like_sf"/>
</dbReference>
<dbReference type="EMBL" id="JACCBG010000001">
    <property type="protein sequence ID" value="NYD40744.1"/>
    <property type="molecule type" value="Genomic_DNA"/>
</dbReference>
<dbReference type="InterPro" id="IPR023214">
    <property type="entry name" value="HAD_sf"/>
</dbReference>
<accession>A0A7Y9E3Z1</accession>
<dbReference type="PANTHER" id="PTHR43611">
    <property type="entry name" value="ALPHA-D-GLUCOSE 1-PHOSPHATE PHOSPHATASE"/>
    <property type="match status" value="1"/>
</dbReference>
<evidence type="ECO:0000313" key="1">
    <source>
        <dbReference type="EMBL" id="NYD40744.1"/>
    </source>
</evidence>
<dbReference type="InterPro" id="IPR006439">
    <property type="entry name" value="HAD-SF_hydro_IA"/>
</dbReference>
<dbReference type="PANTHER" id="PTHR43611:SF3">
    <property type="entry name" value="FLAVIN MONONUCLEOTIDE HYDROLASE 1, CHLOROPLATIC"/>
    <property type="match status" value="1"/>
</dbReference>
<proteinExistence type="predicted"/>
<comment type="caution">
    <text evidence="1">The sequence shown here is derived from an EMBL/GenBank/DDBJ whole genome shotgun (WGS) entry which is preliminary data.</text>
</comment>
<dbReference type="AlphaFoldDB" id="A0A7Y9E3Z1"/>
<gene>
    <name evidence="1" type="ORF">BJZ21_000827</name>
</gene>
<dbReference type="GO" id="GO:0018784">
    <property type="term" value="F:(S)-2-haloacid dehalogenase activity"/>
    <property type="evidence" value="ECO:0007669"/>
    <property type="project" value="UniProtKB-EC"/>
</dbReference>
<dbReference type="Pfam" id="PF00702">
    <property type="entry name" value="Hydrolase"/>
    <property type="match status" value="1"/>
</dbReference>
<dbReference type="SFLD" id="SFLDS00003">
    <property type="entry name" value="Haloacid_Dehalogenase"/>
    <property type="match status" value="1"/>
</dbReference>
<dbReference type="NCBIfam" id="TIGR01509">
    <property type="entry name" value="HAD-SF-IA-v3"/>
    <property type="match status" value="1"/>
</dbReference>
<dbReference type="Proteomes" id="UP000535511">
    <property type="component" value="Unassembled WGS sequence"/>
</dbReference>
<dbReference type="RefSeq" id="WP_179662583.1">
    <property type="nucleotide sequence ID" value="NZ_JACCBG010000001.1"/>
</dbReference>
<evidence type="ECO:0000313" key="2">
    <source>
        <dbReference type="Proteomes" id="UP000535511"/>
    </source>
</evidence>
<keyword evidence="1" id="KW-0378">Hydrolase</keyword>